<organism evidence="1">
    <name type="scientific">Culex pipiens</name>
    <name type="common">House mosquito</name>
    <dbReference type="NCBI Taxonomy" id="7175"/>
    <lineage>
        <taxon>Eukaryota</taxon>
        <taxon>Metazoa</taxon>
        <taxon>Ecdysozoa</taxon>
        <taxon>Arthropoda</taxon>
        <taxon>Hexapoda</taxon>
        <taxon>Insecta</taxon>
        <taxon>Pterygota</taxon>
        <taxon>Neoptera</taxon>
        <taxon>Endopterygota</taxon>
        <taxon>Diptera</taxon>
        <taxon>Nematocera</taxon>
        <taxon>Culicoidea</taxon>
        <taxon>Culicidae</taxon>
        <taxon>Culicinae</taxon>
        <taxon>Culicini</taxon>
        <taxon>Culex</taxon>
        <taxon>Culex</taxon>
    </lineage>
</organism>
<dbReference type="EMBL" id="HBUE01141034">
    <property type="protein sequence ID" value="CAG6500767.1"/>
    <property type="molecule type" value="Transcribed_RNA"/>
</dbReference>
<protein>
    <submittedName>
        <fullName evidence="1">(northern house mosquito) hypothetical protein</fullName>
    </submittedName>
</protein>
<dbReference type="EMBL" id="HBUE01212942">
    <property type="protein sequence ID" value="CAG6535242.1"/>
    <property type="molecule type" value="Transcribed_RNA"/>
</dbReference>
<reference evidence="1" key="1">
    <citation type="submission" date="2021-05" db="EMBL/GenBank/DDBJ databases">
        <authorList>
            <person name="Alioto T."/>
            <person name="Alioto T."/>
            <person name="Gomez Garrido J."/>
        </authorList>
    </citation>
    <scope>NUCLEOTIDE SEQUENCE</scope>
</reference>
<dbReference type="EMBL" id="HBUE01319442">
    <property type="protein sequence ID" value="CAG6587227.1"/>
    <property type="molecule type" value="Transcribed_RNA"/>
</dbReference>
<evidence type="ECO:0000313" key="1">
    <source>
        <dbReference type="EMBL" id="CAG6500769.1"/>
    </source>
</evidence>
<proteinExistence type="predicted"/>
<dbReference type="EMBL" id="HBUE01141037">
    <property type="protein sequence ID" value="CAG6500769.1"/>
    <property type="molecule type" value="Transcribed_RNA"/>
</dbReference>
<dbReference type="AlphaFoldDB" id="A0A8D8CUK3"/>
<name>A0A8D8CUK3_CULPI</name>
<sequence>MSFIFAISGKSSNKNSVSSSSPSNFKCLCLWMAATAASRLNSHFCGFFTRLIFFAAGSESAPSGSFRYGFKNSKCSAMPLCRIAKPFCRHLVYAYRRLLQWFSQSWAVAPLPIISATLFQTS</sequence>
<accession>A0A8D8CUK3</accession>